<reference evidence="3 4" key="1">
    <citation type="submission" date="2024-04" db="EMBL/GenBank/DDBJ databases">
        <title>Tritrichomonas musculus Genome.</title>
        <authorList>
            <person name="Alves-Ferreira E."/>
            <person name="Grigg M."/>
            <person name="Lorenzi H."/>
            <person name="Galac M."/>
        </authorList>
    </citation>
    <scope>NUCLEOTIDE SEQUENCE [LARGE SCALE GENOMIC DNA]</scope>
    <source>
        <strain evidence="3 4">EAF2021</strain>
    </source>
</reference>
<evidence type="ECO:0000313" key="3">
    <source>
        <dbReference type="EMBL" id="KAK8900572.1"/>
    </source>
</evidence>
<gene>
    <name evidence="3" type="ORF">M9Y10_002901</name>
</gene>
<evidence type="ECO:0000256" key="2">
    <source>
        <dbReference type="SAM" id="Coils"/>
    </source>
</evidence>
<dbReference type="EMBL" id="JAPFFF010000001">
    <property type="protein sequence ID" value="KAK8900572.1"/>
    <property type="molecule type" value="Genomic_DNA"/>
</dbReference>
<comment type="caution">
    <text evidence="3">The sequence shown here is derived from an EMBL/GenBank/DDBJ whole genome shotgun (WGS) entry which is preliminary data.</text>
</comment>
<feature type="coiled-coil region" evidence="2">
    <location>
        <begin position="291"/>
        <end position="347"/>
    </location>
</feature>
<evidence type="ECO:0000256" key="1">
    <source>
        <dbReference type="ARBA" id="ARBA00023054"/>
    </source>
</evidence>
<feature type="coiled-coil region" evidence="2">
    <location>
        <begin position="51"/>
        <end position="78"/>
    </location>
</feature>
<name>A0ABR2LCC6_9EUKA</name>
<feature type="coiled-coil region" evidence="2">
    <location>
        <begin position="765"/>
        <end position="826"/>
    </location>
</feature>
<keyword evidence="1 2" id="KW-0175">Coiled coil</keyword>
<organism evidence="3 4">
    <name type="scientific">Tritrichomonas musculus</name>
    <dbReference type="NCBI Taxonomy" id="1915356"/>
    <lineage>
        <taxon>Eukaryota</taxon>
        <taxon>Metamonada</taxon>
        <taxon>Parabasalia</taxon>
        <taxon>Tritrichomonadida</taxon>
        <taxon>Tritrichomonadidae</taxon>
        <taxon>Tritrichomonas</taxon>
    </lineage>
</organism>
<dbReference type="Proteomes" id="UP001470230">
    <property type="component" value="Unassembled WGS sequence"/>
</dbReference>
<evidence type="ECO:0000313" key="4">
    <source>
        <dbReference type="Proteomes" id="UP001470230"/>
    </source>
</evidence>
<feature type="coiled-coil region" evidence="2">
    <location>
        <begin position="494"/>
        <end position="521"/>
    </location>
</feature>
<proteinExistence type="predicted"/>
<dbReference type="PANTHER" id="PTHR18870">
    <property type="entry name" value="PROTEIN TAG-278-RELATED"/>
    <property type="match status" value="1"/>
</dbReference>
<sequence length="893" mass="105600">MNDGNSLQFLINKKIAQLIKLINHLDAVNAEREYSTSFFENNFDDFYEQLLNNHNQSLQNIYNQYESTNKKSENLMKKEYENCVYQLFNVLNDNIANLKENISEVNSYVDFKALDLFKIVKMINNNIDIFNQQIKSMSIEKIENIKKQKEKLIKEHQIKIDLVDTESNSKIKNFEIESQKKFIELSDNFNRTIEDLKSQLKHPDDMKLTVPCNNQSLAELKIKINQFQLKISKIKEKVQLYITFIQNTFCQQKENMKNLTDALRADTNNFKTEKQSLKNNDDQLLNTHNSKSQENKKYDELLLKMNEEVNELENLEKLKETVYLSLLKSHQKEIEDLKTVFVNIEKRTSIQNQNEIELFKRENINEQKIAEKRMIIHDLSSEKQALLNSLFQSDIQKLNNSFEIEKKELMRKIDNDFKNNQKQEKLLIGAVSDSHRNVFFVKNNEIARNYDSELDKIRNEYKERNYEEEINIFYSNKQKELEEEYLNISSSLLVDNNDGEIERLDAEIKKLNELKKSKIEGIQKERKLIIDSFFNQEKNESIRHEKIIKNDQEIISQKSNETNEKMNDLRNEFNSRFEKLEISCSQFKILLDKEKHKNCSSIIELNEAFDRNEKEMKNIFNKVKKDAEKEIEKVKQMNENKKEIINKQINEMKEKVEKFKQKIENKSFKKSELIEKSKSEVHQKIERIHENLKSQQNLLASILSDTLRYFQDKHSENLNALNDQISKQKEINQSGNFQEGINPSNLENLLILFTNNITNEIKEFKTKHENRINELNQKIIEIKEKNSFLQNSCNENTMRNEEVLLIEKLENEFAILDQHMKDITLDLANYKKKLVSQEGTYNSQFGCTPTVAVLRPKTGYGQVATRGSLRPNTTITINRSKALLKNRTTVVHF</sequence>
<protein>
    <submittedName>
        <fullName evidence="3">Uncharacterized protein</fullName>
    </submittedName>
</protein>
<dbReference type="PANTHER" id="PTHR18870:SF9">
    <property type="entry name" value="PROTEIN TAG-278-RELATED"/>
    <property type="match status" value="1"/>
</dbReference>
<feature type="coiled-coil region" evidence="2">
    <location>
        <begin position="617"/>
        <end position="669"/>
    </location>
</feature>
<keyword evidence="4" id="KW-1185">Reference proteome</keyword>
<accession>A0ABR2LCC6</accession>